<evidence type="ECO:0000256" key="1">
    <source>
        <dbReference type="SAM" id="Phobius"/>
    </source>
</evidence>
<dbReference type="Proteomes" id="UP000242704">
    <property type="component" value="Unassembled WGS sequence"/>
</dbReference>
<dbReference type="RefSeq" id="WP_107360617.1">
    <property type="nucleotide sequence ID" value="NZ_JAHSUP010000001.1"/>
</dbReference>
<reference evidence="2 3" key="1">
    <citation type="journal article" date="2016" name="Front. Microbiol.">
        <title>Comprehensive Phylogenetic Analysis of Bovine Non-aureus Staphylococci Species Based on Whole-Genome Sequencing.</title>
        <authorList>
            <person name="Naushad S."/>
            <person name="Barkema H.W."/>
            <person name="Luby C."/>
            <person name="Condas L.A."/>
            <person name="Nobrega D.B."/>
            <person name="Carson D.A."/>
            <person name="De Buck J."/>
        </authorList>
    </citation>
    <scope>NUCLEOTIDE SEQUENCE [LARGE SCALE GENOMIC DNA]</scope>
    <source>
        <strain evidence="2 3">SNUC 505</strain>
    </source>
</reference>
<dbReference type="EMBL" id="PZBZ01000026">
    <property type="protein sequence ID" value="PTG14545.1"/>
    <property type="molecule type" value="Genomic_DNA"/>
</dbReference>
<accession>A0AAE5T1Q9</accession>
<proteinExistence type="predicted"/>
<feature type="transmembrane region" description="Helical" evidence="1">
    <location>
        <begin position="6"/>
        <end position="26"/>
    </location>
</feature>
<gene>
    <name evidence="2" type="ORF">BU653_05950</name>
</gene>
<name>A0AAE5T1Q9_STACR</name>
<keyword evidence="1" id="KW-0472">Membrane</keyword>
<sequence>MFTKKNWPLMIPFAIGTLMAGSYFYVIRNENDKIKPPNTVLEKIKQYFHNVTGSFILYEPVSYHKNGVDYKAYKGGITTKRNDVIHQYTFYADSKTGEILDIEDK</sequence>
<evidence type="ECO:0000313" key="3">
    <source>
        <dbReference type="Proteomes" id="UP000242704"/>
    </source>
</evidence>
<organism evidence="2 3">
    <name type="scientific">Staphylococcus chromogenes</name>
    <name type="common">Staphylococcus hyicus subsp. chromogenes</name>
    <dbReference type="NCBI Taxonomy" id="46126"/>
    <lineage>
        <taxon>Bacteria</taxon>
        <taxon>Bacillati</taxon>
        <taxon>Bacillota</taxon>
        <taxon>Bacilli</taxon>
        <taxon>Bacillales</taxon>
        <taxon>Staphylococcaceae</taxon>
        <taxon>Staphylococcus</taxon>
    </lineage>
</organism>
<protein>
    <recommendedName>
        <fullName evidence="4">PepSY domain-containing protein</fullName>
    </recommendedName>
</protein>
<comment type="caution">
    <text evidence="2">The sequence shown here is derived from an EMBL/GenBank/DDBJ whole genome shotgun (WGS) entry which is preliminary data.</text>
</comment>
<evidence type="ECO:0000313" key="2">
    <source>
        <dbReference type="EMBL" id="PTG14545.1"/>
    </source>
</evidence>
<keyword evidence="1" id="KW-0812">Transmembrane</keyword>
<dbReference type="AlphaFoldDB" id="A0AAE5T1Q9"/>
<keyword evidence="1" id="KW-1133">Transmembrane helix</keyword>
<evidence type="ECO:0008006" key="4">
    <source>
        <dbReference type="Google" id="ProtNLM"/>
    </source>
</evidence>